<evidence type="ECO:0000256" key="1">
    <source>
        <dbReference type="ARBA" id="ARBA00022741"/>
    </source>
</evidence>
<dbReference type="SUPFAM" id="SSF52540">
    <property type="entry name" value="P-loop containing nucleoside triphosphate hydrolases"/>
    <property type="match status" value="1"/>
</dbReference>
<dbReference type="EMBL" id="BOQP01000050">
    <property type="protein sequence ID" value="GIM82272.1"/>
    <property type="molecule type" value="Genomic_DNA"/>
</dbReference>
<keyword evidence="1" id="KW-0547">Nucleotide-binding</keyword>
<dbReference type="InterPro" id="IPR003593">
    <property type="entry name" value="AAA+_ATPase"/>
</dbReference>
<dbReference type="SMART" id="SM00382">
    <property type="entry name" value="AAA"/>
    <property type="match status" value="1"/>
</dbReference>
<dbReference type="InterPro" id="IPR027417">
    <property type="entry name" value="P-loop_NTPase"/>
</dbReference>
<dbReference type="PANTHER" id="PTHR16305:SF28">
    <property type="entry name" value="GUANYLATE CYCLASE DOMAIN-CONTAINING PROTEIN"/>
    <property type="match status" value="1"/>
</dbReference>
<sequence>MCVVMNTRAASLIGRSMELRLLDESLANVAAGRGAAVFLLGETGIGRTRLAAEVHRRAGAAGIQVLRGRGSRIGPDAPLRAFTEALFSGLREPAPPGLTELGPYLSVLGRLVPHWRDDPATQHPGSDGTSVIVLAEAILRFAALAGRGQGCLLLLDDLQDADPQTLAVVEYLIDNLAGQPVLLICTVRDEPGAATDLAESSCRRATGTLVRLSPFNRPDLRRMAASVLGADPTAVPDSVLDRLWVDSAGNPLLAEEFLSAMVSSGTLVAEESGWQVHGPLVSRPVPASAARRVAADAGRLGPLGLQVLSAGAVIGERFPLAVARVVAGVNDHQAEQYARAAVDQRLLRMDNTGWYAFVHPFAAGVLQNRLLPKARVELARRAAEEIEARRPGLPGEWCELVAGLRLQTGDRPAAGRLLTEAGVRILQDMGPHAAVDRLERARQLLRDDPDDAARLRALEALLQALTDSGRVRQALALGAGETDGDFSAEDRARLCVRQAWSALVAGRYSLGLTHLATARTLLGQGATPAATAAIDAAEANLQLQGGTGDAFAAAETSARRALAALHDPQEATPQEGTADVACQAWYVLGTVLRGREPTEAAICFARMRRLAPDGRTSRWRVFTQLLLATEASTATEDDVPLRRVLEHADHTGAAVVRYHADAMLALHEVRAGDTTAASVRLDAALAGAEKLGLGHAVRELRVVTAVLAAHRGRGRDLEDALVRLREGGHKADHPRNAPLLHGMAGVFLALLDENRERALQQVERARAAGDAPEGGWQGMARLLAVLDGDDPGPATASALATPWNRAFALFADAIRAGRAGGAVLAQADAGRAMAAAERAAGRYPTALHLCRRLVAEAALRDGWGDPEAWLREAEDYFHGAGMSIVAGACRALLRQAGAPVRQRRSGSTRVPAPMRALGVTVREYEVLMLLAQRLGNRSIAARLHISPRTAEKHVASLITKTGVAGRDALGDVGARSVRDADSMRAVGAAVDVQYLPGEVARAG</sequence>
<dbReference type="InterPro" id="IPR000792">
    <property type="entry name" value="Tscrpt_reg_LuxR_C"/>
</dbReference>
<dbReference type="Pfam" id="PF13191">
    <property type="entry name" value="AAA_16"/>
    <property type="match status" value="1"/>
</dbReference>
<dbReference type="SMART" id="SM00421">
    <property type="entry name" value="HTH_LUXR"/>
    <property type="match status" value="1"/>
</dbReference>
<dbReference type="InterPro" id="IPR016032">
    <property type="entry name" value="Sig_transdc_resp-reg_C-effctor"/>
</dbReference>
<dbReference type="InterPro" id="IPR041664">
    <property type="entry name" value="AAA_16"/>
</dbReference>
<dbReference type="GO" id="GO:0005524">
    <property type="term" value="F:ATP binding"/>
    <property type="evidence" value="ECO:0007669"/>
    <property type="project" value="UniProtKB-KW"/>
</dbReference>
<keyword evidence="6" id="KW-1185">Reference proteome</keyword>
<evidence type="ECO:0000259" key="4">
    <source>
        <dbReference type="SMART" id="SM00421"/>
    </source>
</evidence>
<comment type="caution">
    <text evidence="5">The sequence shown here is derived from an EMBL/GenBank/DDBJ whole genome shotgun (WGS) entry which is preliminary data.</text>
</comment>
<evidence type="ECO:0008006" key="7">
    <source>
        <dbReference type="Google" id="ProtNLM"/>
    </source>
</evidence>
<evidence type="ECO:0000259" key="3">
    <source>
        <dbReference type="SMART" id="SM00382"/>
    </source>
</evidence>
<evidence type="ECO:0000313" key="5">
    <source>
        <dbReference type="EMBL" id="GIM82272.1"/>
    </source>
</evidence>
<accession>A0A919VWD5</accession>
<dbReference type="PANTHER" id="PTHR16305">
    <property type="entry name" value="TESTICULAR SOLUBLE ADENYLYL CYCLASE"/>
    <property type="match status" value="1"/>
</dbReference>
<gene>
    <name evidence="5" type="ORF">Aco04nite_80750</name>
</gene>
<feature type="domain" description="HTH luxR-type" evidence="4">
    <location>
        <begin position="916"/>
        <end position="973"/>
    </location>
</feature>
<dbReference type="GO" id="GO:0003677">
    <property type="term" value="F:DNA binding"/>
    <property type="evidence" value="ECO:0007669"/>
    <property type="project" value="InterPro"/>
</dbReference>
<dbReference type="RefSeq" id="WP_344646559.1">
    <property type="nucleotide sequence ID" value="NZ_BAAATW010000018.1"/>
</dbReference>
<dbReference type="SUPFAM" id="SSF46894">
    <property type="entry name" value="C-terminal effector domain of the bipartite response regulators"/>
    <property type="match status" value="1"/>
</dbReference>
<evidence type="ECO:0000313" key="6">
    <source>
        <dbReference type="Proteomes" id="UP000680865"/>
    </source>
</evidence>
<dbReference type="Gene3D" id="1.10.10.10">
    <property type="entry name" value="Winged helix-like DNA-binding domain superfamily/Winged helix DNA-binding domain"/>
    <property type="match status" value="1"/>
</dbReference>
<dbReference type="InterPro" id="IPR036388">
    <property type="entry name" value="WH-like_DNA-bd_sf"/>
</dbReference>
<protein>
    <recommendedName>
        <fullName evidence="7">LuxR family transcriptional regulator</fullName>
    </recommendedName>
</protein>
<name>A0A919VWD5_9ACTN</name>
<keyword evidence="2" id="KW-0067">ATP-binding</keyword>
<dbReference type="Proteomes" id="UP000680865">
    <property type="component" value="Unassembled WGS sequence"/>
</dbReference>
<proteinExistence type="predicted"/>
<dbReference type="CDD" id="cd06170">
    <property type="entry name" value="LuxR_C_like"/>
    <property type="match status" value="1"/>
</dbReference>
<dbReference type="AlphaFoldDB" id="A0A919VWD5"/>
<feature type="domain" description="AAA+ ATPase" evidence="3">
    <location>
        <begin position="33"/>
        <end position="210"/>
    </location>
</feature>
<reference evidence="5" key="1">
    <citation type="submission" date="2021-03" db="EMBL/GenBank/DDBJ databases">
        <title>Whole genome shotgun sequence of Actinoplanes consettensis NBRC 14913.</title>
        <authorList>
            <person name="Komaki H."/>
            <person name="Tamura T."/>
        </authorList>
    </citation>
    <scope>NUCLEOTIDE SEQUENCE</scope>
    <source>
        <strain evidence="5">NBRC 14913</strain>
    </source>
</reference>
<dbReference type="GO" id="GO:0006355">
    <property type="term" value="P:regulation of DNA-templated transcription"/>
    <property type="evidence" value="ECO:0007669"/>
    <property type="project" value="InterPro"/>
</dbReference>
<dbReference type="GO" id="GO:0004016">
    <property type="term" value="F:adenylate cyclase activity"/>
    <property type="evidence" value="ECO:0007669"/>
    <property type="project" value="TreeGrafter"/>
</dbReference>
<dbReference type="Pfam" id="PF00196">
    <property type="entry name" value="GerE"/>
    <property type="match status" value="1"/>
</dbReference>
<organism evidence="5 6">
    <name type="scientific">Winogradskya consettensis</name>
    <dbReference type="NCBI Taxonomy" id="113560"/>
    <lineage>
        <taxon>Bacteria</taxon>
        <taxon>Bacillati</taxon>
        <taxon>Actinomycetota</taxon>
        <taxon>Actinomycetes</taxon>
        <taxon>Micromonosporales</taxon>
        <taxon>Micromonosporaceae</taxon>
        <taxon>Winogradskya</taxon>
    </lineage>
</organism>
<dbReference type="GO" id="GO:0005737">
    <property type="term" value="C:cytoplasm"/>
    <property type="evidence" value="ECO:0007669"/>
    <property type="project" value="TreeGrafter"/>
</dbReference>
<evidence type="ECO:0000256" key="2">
    <source>
        <dbReference type="ARBA" id="ARBA00022840"/>
    </source>
</evidence>